<evidence type="ECO:0000256" key="10">
    <source>
        <dbReference type="ARBA" id="ARBA00022723"/>
    </source>
</evidence>
<dbReference type="GO" id="GO:0006364">
    <property type="term" value="P:rRNA processing"/>
    <property type="evidence" value="ECO:0007669"/>
    <property type="project" value="UniProtKB-UniRule"/>
</dbReference>
<dbReference type="PANTHER" id="PTHR11207:SF0">
    <property type="entry name" value="RIBONUCLEASE 3"/>
    <property type="match status" value="1"/>
</dbReference>
<dbReference type="Gene3D" id="3.30.160.20">
    <property type="match status" value="1"/>
</dbReference>
<dbReference type="GO" id="GO:0010468">
    <property type="term" value="P:regulation of gene expression"/>
    <property type="evidence" value="ECO:0007669"/>
    <property type="project" value="TreeGrafter"/>
</dbReference>
<evidence type="ECO:0000256" key="1">
    <source>
        <dbReference type="ARBA" id="ARBA00000109"/>
    </source>
</evidence>
<dbReference type="Proteomes" id="UP000267342">
    <property type="component" value="Chromosome"/>
</dbReference>
<feature type="active site" evidence="15">
    <location>
        <position position="44"/>
    </location>
</feature>
<evidence type="ECO:0000256" key="11">
    <source>
        <dbReference type="ARBA" id="ARBA00022759"/>
    </source>
</evidence>
<dbReference type="Pfam" id="PF14622">
    <property type="entry name" value="Ribonucleas_3_3"/>
    <property type="match status" value="1"/>
</dbReference>
<evidence type="ECO:0000313" key="18">
    <source>
        <dbReference type="EMBL" id="BBG30646.1"/>
    </source>
</evidence>
<dbReference type="Pfam" id="PF00035">
    <property type="entry name" value="dsrm"/>
    <property type="match status" value="1"/>
</dbReference>
<comment type="catalytic activity">
    <reaction evidence="1 15">
        <text>Endonucleolytic cleavage to 5'-phosphomonoester.</text>
        <dbReference type="EC" id="3.1.26.3"/>
    </reaction>
</comment>
<feature type="binding site" evidence="15">
    <location>
        <position position="116"/>
    </location>
    <ligand>
        <name>Mg(2+)</name>
        <dbReference type="ChEBI" id="CHEBI:18420"/>
    </ligand>
</feature>
<dbReference type="InterPro" id="IPR014720">
    <property type="entry name" value="dsRBD_dom"/>
</dbReference>
<dbReference type="GO" id="GO:0006397">
    <property type="term" value="P:mRNA processing"/>
    <property type="evidence" value="ECO:0007669"/>
    <property type="project" value="UniProtKB-UniRule"/>
</dbReference>
<dbReference type="PROSITE" id="PS00517">
    <property type="entry name" value="RNASE_3_1"/>
    <property type="match status" value="1"/>
</dbReference>
<dbReference type="SUPFAM" id="SSF54768">
    <property type="entry name" value="dsRNA-binding domain-like"/>
    <property type="match status" value="1"/>
</dbReference>
<dbReference type="CDD" id="cd10845">
    <property type="entry name" value="DSRM_RNAse_III_family"/>
    <property type="match status" value="1"/>
</dbReference>
<feature type="binding site" evidence="15">
    <location>
        <position position="40"/>
    </location>
    <ligand>
        <name>Mg(2+)</name>
        <dbReference type="ChEBI" id="CHEBI:18420"/>
    </ligand>
</feature>
<keyword evidence="15" id="KW-0699">rRNA-binding</keyword>
<comment type="cofactor">
    <cofactor evidence="15">
        <name>Mg(2+)</name>
        <dbReference type="ChEBI" id="CHEBI:18420"/>
    </cofactor>
</comment>
<dbReference type="EC" id="3.1.26.3" evidence="15"/>
<keyword evidence="13 15" id="KW-0460">Magnesium</keyword>
<dbReference type="SMART" id="SM00535">
    <property type="entry name" value="RIBOc"/>
    <property type="match status" value="1"/>
</dbReference>
<keyword evidence="5 15" id="KW-0963">Cytoplasm</keyword>
<dbReference type="GO" id="GO:0003725">
    <property type="term" value="F:double-stranded RNA binding"/>
    <property type="evidence" value="ECO:0007669"/>
    <property type="project" value="TreeGrafter"/>
</dbReference>
<sequence length="228" mass="25487">MSQSLDKVSQRLGYTFKTIAHLELALTHRSVGSKNNERLEFLGDSIVNFVIGEALFRKFPSAREGQLSRLRARLVKGKTLAEVAREFDLGEYLRLGAGEMKSGGHRRESILADAMEAVIGAIYLDGGMDAVRPCILRWYQTRLDGLDLQDTLKDPKTRLQEALQARQWSLPQYAVVNVDGDAHDQTFTVTCYIDALDLTAKGRGSSRRYAEQHAAEQALTMLDAKIRS</sequence>
<dbReference type="GO" id="GO:0008033">
    <property type="term" value="P:tRNA processing"/>
    <property type="evidence" value="ECO:0007669"/>
    <property type="project" value="UniProtKB-KW"/>
</dbReference>
<dbReference type="GO" id="GO:0004525">
    <property type="term" value="F:ribonuclease III activity"/>
    <property type="evidence" value="ECO:0007669"/>
    <property type="project" value="UniProtKB-UniRule"/>
</dbReference>
<keyword evidence="7 15" id="KW-0507">mRNA processing</keyword>
<reference evidence="18 19" key="1">
    <citation type="submission" date="2018-09" db="EMBL/GenBank/DDBJ databases">
        <title>Zymobacter palmae IAM14233 (=T109) whole genome analysis.</title>
        <authorList>
            <person name="Yanase H."/>
        </authorList>
    </citation>
    <scope>NUCLEOTIDE SEQUENCE [LARGE SCALE GENOMIC DNA]</scope>
    <source>
        <strain evidence="18 19">IAM14233</strain>
    </source>
</reference>
<evidence type="ECO:0000256" key="13">
    <source>
        <dbReference type="ARBA" id="ARBA00022842"/>
    </source>
</evidence>
<accession>A0A348HG94</accession>
<organism evidence="18 19">
    <name type="scientific">Zymobacter palmae</name>
    <dbReference type="NCBI Taxonomy" id="33074"/>
    <lineage>
        <taxon>Bacteria</taxon>
        <taxon>Pseudomonadati</taxon>
        <taxon>Pseudomonadota</taxon>
        <taxon>Gammaproteobacteria</taxon>
        <taxon>Oceanospirillales</taxon>
        <taxon>Halomonadaceae</taxon>
        <taxon>Zymobacter group</taxon>
        <taxon>Zymobacter</taxon>
    </lineage>
</organism>
<gene>
    <name evidence="15" type="primary">rnc</name>
    <name evidence="18" type="ORF">ZBT109_1900</name>
</gene>
<comment type="subunit">
    <text evidence="4 15">Homodimer.</text>
</comment>
<dbReference type="STRING" id="1123510.GCA_000620025_02066"/>
<evidence type="ECO:0000256" key="4">
    <source>
        <dbReference type="ARBA" id="ARBA00011738"/>
    </source>
</evidence>
<keyword evidence="11 15" id="KW-0255">Endonuclease</keyword>
<dbReference type="InterPro" id="IPR000999">
    <property type="entry name" value="RNase_III_dom"/>
</dbReference>
<comment type="similarity">
    <text evidence="3">Belongs to the ribonuclease III family.</text>
</comment>
<protein>
    <recommendedName>
        <fullName evidence="15">Ribonuclease 3</fullName>
        <ecNumber evidence="15">3.1.26.3</ecNumber>
    </recommendedName>
    <alternativeName>
        <fullName evidence="15">Ribonuclease III</fullName>
        <shortName evidence="15">RNase III</shortName>
    </alternativeName>
</protein>
<dbReference type="SMART" id="SM00358">
    <property type="entry name" value="DSRM"/>
    <property type="match status" value="1"/>
</dbReference>
<evidence type="ECO:0000256" key="7">
    <source>
        <dbReference type="ARBA" id="ARBA00022664"/>
    </source>
</evidence>
<dbReference type="AlphaFoldDB" id="A0A348HG94"/>
<feature type="domain" description="RNase III" evidence="17">
    <location>
        <begin position="5"/>
        <end position="127"/>
    </location>
</feature>
<evidence type="ECO:0000256" key="12">
    <source>
        <dbReference type="ARBA" id="ARBA00022801"/>
    </source>
</evidence>
<evidence type="ECO:0000256" key="3">
    <source>
        <dbReference type="ARBA" id="ARBA00010183"/>
    </source>
</evidence>
<proteinExistence type="inferred from homology"/>
<evidence type="ECO:0000259" key="16">
    <source>
        <dbReference type="PROSITE" id="PS50137"/>
    </source>
</evidence>
<dbReference type="CDD" id="cd00593">
    <property type="entry name" value="RIBOc"/>
    <property type="match status" value="1"/>
</dbReference>
<evidence type="ECO:0000256" key="9">
    <source>
        <dbReference type="ARBA" id="ARBA00022722"/>
    </source>
</evidence>
<dbReference type="EMBL" id="AP018933">
    <property type="protein sequence ID" value="BBG30646.1"/>
    <property type="molecule type" value="Genomic_DNA"/>
</dbReference>
<dbReference type="GO" id="GO:0019843">
    <property type="term" value="F:rRNA binding"/>
    <property type="evidence" value="ECO:0007669"/>
    <property type="project" value="UniProtKB-KW"/>
</dbReference>
<dbReference type="GO" id="GO:0046872">
    <property type="term" value="F:metal ion binding"/>
    <property type="evidence" value="ECO:0007669"/>
    <property type="project" value="UniProtKB-KW"/>
</dbReference>
<dbReference type="FunFam" id="1.10.1520.10:FF:000001">
    <property type="entry name" value="Ribonuclease 3"/>
    <property type="match status" value="1"/>
</dbReference>
<feature type="binding site" evidence="15">
    <location>
        <position position="113"/>
    </location>
    <ligand>
        <name>Mg(2+)</name>
        <dbReference type="ChEBI" id="CHEBI:18420"/>
    </ligand>
</feature>
<keyword evidence="9 15" id="KW-0540">Nuclease</keyword>
<dbReference type="GO" id="GO:0005737">
    <property type="term" value="C:cytoplasm"/>
    <property type="evidence" value="ECO:0007669"/>
    <property type="project" value="UniProtKB-SubCell"/>
</dbReference>
<dbReference type="FunFam" id="3.30.160.20:FF:000003">
    <property type="entry name" value="Ribonuclease 3"/>
    <property type="match status" value="1"/>
</dbReference>
<evidence type="ECO:0000256" key="15">
    <source>
        <dbReference type="HAMAP-Rule" id="MF_00104"/>
    </source>
</evidence>
<dbReference type="SUPFAM" id="SSF69065">
    <property type="entry name" value="RNase III domain-like"/>
    <property type="match status" value="1"/>
</dbReference>
<evidence type="ECO:0000259" key="17">
    <source>
        <dbReference type="PROSITE" id="PS50142"/>
    </source>
</evidence>
<dbReference type="OrthoDB" id="9805026at2"/>
<keyword evidence="10 15" id="KW-0479">Metal-binding</keyword>
<comment type="function">
    <text evidence="15">Digests double-stranded RNA. Involved in the processing of primary rRNA transcript to yield the immediate precursors to the large and small rRNAs (23S and 16S). Processes some mRNAs, and tRNAs when they are encoded in the rRNA operon. Processes pre-crRNA and tracrRNA of type II CRISPR loci if present in the organism.</text>
</comment>
<evidence type="ECO:0000256" key="6">
    <source>
        <dbReference type="ARBA" id="ARBA00022552"/>
    </source>
</evidence>
<dbReference type="GO" id="GO:0042802">
    <property type="term" value="F:identical protein binding"/>
    <property type="evidence" value="ECO:0007669"/>
    <property type="project" value="UniProtKB-ARBA"/>
</dbReference>
<evidence type="ECO:0000256" key="14">
    <source>
        <dbReference type="ARBA" id="ARBA00022884"/>
    </source>
</evidence>
<dbReference type="NCBIfam" id="TIGR02191">
    <property type="entry name" value="RNaseIII"/>
    <property type="match status" value="1"/>
</dbReference>
<keyword evidence="14 15" id="KW-0694">RNA-binding</keyword>
<name>A0A348HG94_9GAMM</name>
<keyword evidence="8 15" id="KW-0819">tRNA processing</keyword>
<feature type="active site" evidence="15">
    <location>
        <position position="116"/>
    </location>
</feature>
<comment type="subcellular location">
    <subcellularLocation>
        <location evidence="2 15">Cytoplasm</location>
    </subcellularLocation>
</comment>
<dbReference type="InterPro" id="IPR036389">
    <property type="entry name" value="RNase_III_sf"/>
</dbReference>
<dbReference type="PROSITE" id="PS50137">
    <property type="entry name" value="DS_RBD"/>
    <property type="match status" value="1"/>
</dbReference>
<dbReference type="PANTHER" id="PTHR11207">
    <property type="entry name" value="RIBONUCLEASE III"/>
    <property type="match status" value="1"/>
</dbReference>
<dbReference type="Gene3D" id="1.10.1520.10">
    <property type="entry name" value="Ribonuclease III domain"/>
    <property type="match status" value="1"/>
</dbReference>
<dbReference type="RefSeq" id="WP_027705163.1">
    <property type="nucleotide sequence ID" value="NZ_AP018933.1"/>
</dbReference>
<feature type="domain" description="DRBM" evidence="16">
    <location>
        <begin position="154"/>
        <end position="224"/>
    </location>
</feature>
<evidence type="ECO:0000256" key="8">
    <source>
        <dbReference type="ARBA" id="ARBA00022694"/>
    </source>
</evidence>
<dbReference type="KEGG" id="zpl:ZBT109_1900"/>
<evidence type="ECO:0000256" key="2">
    <source>
        <dbReference type="ARBA" id="ARBA00004496"/>
    </source>
</evidence>
<keyword evidence="19" id="KW-1185">Reference proteome</keyword>
<dbReference type="InterPro" id="IPR011907">
    <property type="entry name" value="RNase_III"/>
</dbReference>
<dbReference type="PROSITE" id="PS50142">
    <property type="entry name" value="RNASE_3_2"/>
    <property type="match status" value="1"/>
</dbReference>
<keyword evidence="6 15" id="KW-0698">rRNA processing</keyword>
<dbReference type="HAMAP" id="MF_00104">
    <property type="entry name" value="RNase_III"/>
    <property type="match status" value="1"/>
</dbReference>
<keyword evidence="12 15" id="KW-0378">Hydrolase</keyword>
<evidence type="ECO:0000256" key="5">
    <source>
        <dbReference type="ARBA" id="ARBA00022490"/>
    </source>
</evidence>
<evidence type="ECO:0000313" key="19">
    <source>
        <dbReference type="Proteomes" id="UP000267342"/>
    </source>
</evidence>